<proteinExistence type="predicted"/>
<gene>
    <name evidence="2" type="ORF">EKD16_09375</name>
</gene>
<dbReference type="KEGG" id="strr:EKD16_09375"/>
<dbReference type="RefSeq" id="WP_131097985.1">
    <property type="nucleotide sequence ID" value="NZ_CP036455.1"/>
</dbReference>
<dbReference type="AlphaFoldDB" id="A0A4P6Q433"/>
<accession>A0A4P6Q433</accession>
<evidence type="ECO:0000313" key="3">
    <source>
        <dbReference type="Proteomes" id="UP000292235"/>
    </source>
</evidence>
<name>A0A4P6Q433_9ACTN</name>
<dbReference type="EMBL" id="CP036455">
    <property type="protein sequence ID" value="QBI53669.1"/>
    <property type="molecule type" value="Genomic_DNA"/>
</dbReference>
<reference evidence="2 3" key="1">
    <citation type="submission" date="2019-02" db="EMBL/GenBank/DDBJ databases">
        <authorList>
            <person name="Khodamoradi S."/>
            <person name="Hahnke R.L."/>
            <person name="Kaempfer P."/>
            <person name="Schumann P."/>
            <person name="Rohde M."/>
            <person name="Steinert M."/>
            <person name="Luzhetskyy A."/>
            <person name="Wink J."/>
            <person name="Ruckert C."/>
        </authorList>
    </citation>
    <scope>NUCLEOTIDE SEQUENCE [LARGE SCALE GENOMIC DNA]</scope>
    <source>
        <strain evidence="2 3">M2</strain>
    </source>
</reference>
<evidence type="ECO:0000313" key="2">
    <source>
        <dbReference type="EMBL" id="QBI53669.1"/>
    </source>
</evidence>
<feature type="region of interest" description="Disordered" evidence="1">
    <location>
        <begin position="1"/>
        <end position="22"/>
    </location>
</feature>
<keyword evidence="3" id="KW-1185">Reference proteome</keyword>
<sequence>MTTQRPDSDVPDNPETPDTPDTLVIDNVRLADLDISYDAPSRVFTIVLAPGVEARLRLGAEDDYEQRRWLIELINHLTVTERSMRWRWIPPALRTTRG</sequence>
<evidence type="ECO:0000256" key="1">
    <source>
        <dbReference type="SAM" id="MobiDB-lite"/>
    </source>
</evidence>
<protein>
    <submittedName>
        <fullName evidence="2">Uncharacterized protein</fullName>
    </submittedName>
</protein>
<organism evidence="2 3">
    <name type="scientific">Streptomonospora litoralis</name>
    <dbReference type="NCBI Taxonomy" id="2498135"/>
    <lineage>
        <taxon>Bacteria</taxon>
        <taxon>Bacillati</taxon>
        <taxon>Actinomycetota</taxon>
        <taxon>Actinomycetes</taxon>
        <taxon>Streptosporangiales</taxon>
        <taxon>Nocardiopsidaceae</taxon>
        <taxon>Streptomonospora</taxon>
    </lineage>
</organism>
<dbReference type="Proteomes" id="UP000292235">
    <property type="component" value="Chromosome"/>
</dbReference>